<accession>A0A3L6KZS1</accession>
<dbReference type="SUPFAM" id="SSF53067">
    <property type="entry name" value="Actin-like ATPase domain"/>
    <property type="match status" value="2"/>
</dbReference>
<name>A0A3L6KZS1_9TRYP</name>
<dbReference type="InterPro" id="IPR043129">
    <property type="entry name" value="ATPase_NBD"/>
</dbReference>
<sequence length="394" mass="43454">MVQQQPVVVFDMGSNKTRVGFAGEEAPRVISSTVVGVPRQRGLVGSLLQHYSDDYAGDAACAQEGMLNLSYPVRNRCITSMPEVEHFLQDVFYSRLPLVPSNTMMLWVESVRTSREDRERLCEMMFESFGLPQLGLVAASATTVFSTGRTTGLVVDSGEGCTNFNAVWEGYNLQYATHTSDVAGRVLTDRLLAFLRAKGYPLSTPNDRRIVEDVKHTLCYVAADVQEEVKKMHKKLQKEYYGLPDEQRIYVEESQFMVPELLFNPSAEGDIGCCGRNNAEVNVDASGVGAGGWTDAIAKVVESAPHFTRPHLLKSIVLGGGNTMFPGIEQRLRREVSALPASVECEANCVAFRDRDLAAWIGGSVVASMPTFPHMCLSRKDYLEKGATVVHERI</sequence>
<dbReference type="FunFam" id="3.30.420.40:FF:000050">
    <property type="entry name" value="Actin, alpha skeletal muscle"/>
    <property type="match status" value="1"/>
</dbReference>
<dbReference type="InterPro" id="IPR004000">
    <property type="entry name" value="Actin"/>
</dbReference>
<evidence type="ECO:0000313" key="2">
    <source>
        <dbReference type="EMBL" id="RHW68437.1"/>
    </source>
</evidence>
<dbReference type="PRINTS" id="PR00190">
    <property type="entry name" value="ACTIN"/>
</dbReference>
<dbReference type="Proteomes" id="UP000266743">
    <property type="component" value="Chromosome 11"/>
</dbReference>
<dbReference type="Pfam" id="PF00022">
    <property type="entry name" value="Actin"/>
    <property type="match status" value="1"/>
</dbReference>
<dbReference type="AlphaFoldDB" id="A0A3L6KZS1"/>
<comment type="caution">
    <text evidence="2">The sequence shown here is derived from an EMBL/GenBank/DDBJ whole genome shotgun (WGS) entry which is preliminary data.</text>
</comment>
<dbReference type="FunFam" id="3.30.420.40:FF:000058">
    <property type="entry name" value="Putative actin-related protein 5"/>
    <property type="match status" value="1"/>
</dbReference>
<evidence type="ECO:0000256" key="1">
    <source>
        <dbReference type="RuleBase" id="RU000487"/>
    </source>
</evidence>
<proteinExistence type="inferred from homology"/>
<organism evidence="2">
    <name type="scientific">Trypanosoma brucei equiperdum</name>
    <dbReference type="NCBI Taxonomy" id="630700"/>
    <lineage>
        <taxon>Eukaryota</taxon>
        <taxon>Discoba</taxon>
        <taxon>Euglenozoa</taxon>
        <taxon>Kinetoplastea</taxon>
        <taxon>Metakinetoplastina</taxon>
        <taxon>Trypanosomatida</taxon>
        <taxon>Trypanosomatidae</taxon>
        <taxon>Trypanosoma</taxon>
    </lineage>
</organism>
<dbReference type="Gene3D" id="3.30.420.40">
    <property type="match status" value="2"/>
</dbReference>
<comment type="similarity">
    <text evidence="1">Belongs to the actin family.</text>
</comment>
<dbReference type="EMBL" id="QSBY01000011">
    <property type="protein sequence ID" value="RHW68437.1"/>
    <property type="molecule type" value="Genomic_DNA"/>
</dbReference>
<protein>
    <submittedName>
        <fullName evidence="2">Actin-like protein</fullName>
    </submittedName>
</protein>
<gene>
    <name evidence="2" type="ORF">DPX39_110072700</name>
</gene>
<dbReference type="SMART" id="SM00268">
    <property type="entry name" value="ACTIN"/>
    <property type="match status" value="1"/>
</dbReference>
<dbReference type="Gene3D" id="3.90.640.10">
    <property type="entry name" value="Actin, Chain A, domain 4"/>
    <property type="match status" value="1"/>
</dbReference>
<dbReference type="PANTHER" id="PTHR11937">
    <property type="entry name" value="ACTIN"/>
    <property type="match status" value="1"/>
</dbReference>
<dbReference type="FunFam" id="3.90.640.10:FF:000082">
    <property type="entry name" value="Actin 2 isoform 1"/>
    <property type="match status" value="1"/>
</dbReference>
<reference evidence="2" key="1">
    <citation type="submission" date="2018-09" db="EMBL/GenBank/DDBJ databases">
        <title>whole genome sequence of T. equiperdum IVM-t1 strain.</title>
        <authorList>
            <person name="Suganuma K."/>
        </authorList>
    </citation>
    <scope>NUCLEOTIDE SEQUENCE [LARGE SCALE GENOMIC DNA]</scope>
    <source>
        <strain evidence="2">IVM-t1</strain>
    </source>
</reference>